<evidence type="ECO:0000256" key="7">
    <source>
        <dbReference type="ARBA" id="ARBA00023328"/>
    </source>
</evidence>
<keyword evidence="2 8" id="KW-0158">Chromosome</keyword>
<comment type="function">
    <text evidence="8">Acts as a component of the essential kinetochore-associated NDC80 complex, which is required for chromosome segregation and spindle checkpoint activity.</text>
</comment>
<evidence type="ECO:0000259" key="10">
    <source>
        <dbReference type="Pfam" id="PF03801"/>
    </source>
</evidence>
<comment type="similarity">
    <text evidence="1 8">Belongs to the NDC80/HEC1 family.</text>
</comment>
<keyword evidence="12" id="KW-1185">Reference proteome</keyword>
<dbReference type="GO" id="GO:0005634">
    <property type="term" value="C:nucleus"/>
    <property type="evidence" value="ECO:0007669"/>
    <property type="project" value="UniProtKB-SubCell"/>
</dbReference>
<keyword evidence="7 8" id="KW-0137">Centromere</keyword>
<dbReference type="Gene3D" id="1.10.418.30">
    <property type="entry name" value="Ncd80 complex, Ncd80 subunit"/>
    <property type="match status" value="1"/>
</dbReference>
<keyword evidence="3 8" id="KW-0132">Cell division</keyword>
<accession>A0A835GYX7</accession>
<comment type="subunit">
    <text evidence="8">Component of the NDC80 complex.</text>
</comment>
<reference evidence="11 12" key="1">
    <citation type="submission" date="2020-10" db="EMBL/GenBank/DDBJ databases">
        <title>The Coptis chinensis genome and diversification of protoberbering-type alkaloids.</title>
        <authorList>
            <person name="Wang B."/>
            <person name="Shu S."/>
            <person name="Song C."/>
            <person name="Liu Y."/>
        </authorList>
    </citation>
    <scope>NUCLEOTIDE SEQUENCE [LARGE SCALE GENOMIC DNA]</scope>
    <source>
        <strain evidence="11">HL-2020</strain>
        <tissue evidence="11">Leaf</tissue>
    </source>
</reference>
<feature type="region of interest" description="Disordered" evidence="9">
    <location>
        <begin position="34"/>
        <end position="58"/>
    </location>
</feature>
<evidence type="ECO:0000256" key="4">
    <source>
        <dbReference type="ARBA" id="ARBA00022776"/>
    </source>
</evidence>
<gene>
    <name evidence="11" type="ORF">IFM89_023303</name>
</gene>
<evidence type="ECO:0000256" key="8">
    <source>
        <dbReference type="RuleBase" id="RU368072"/>
    </source>
</evidence>
<evidence type="ECO:0000256" key="5">
    <source>
        <dbReference type="ARBA" id="ARBA00023054"/>
    </source>
</evidence>
<dbReference type="AlphaFoldDB" id="A0A835GYX7"/>
<proteinExistence type="inferred from homology"/>
<evidence type="ECO:0000313" key="11">
    <source>
        <dbReference type="EMBL" id="KAF9589369.1"/>
    </source>
</evidence>
<evidence type="ECO:0000256" key="9">
    <source>
        <dbReference type="SAM" id="MobiDB-lite"/>
    </source>
</evidence>
<keyword evidence="4 8" id="KW-0498">Mitosis</keyword>
<comment type="caution">
    <text evidence="11">The sequence shown here is derived from an EMBL/GenBank/DDBJ whole genome shotgun (WGS) entry which is preliminary data.</text>
</comment>
<keyword evidence="8" id="KW-0995">Kinetochore</keyword>
<evidence type="ECO:0000256" key="2">
    <source>
        <dbReference type="ARBA" id="ARBA00022454"/>
    </source>
</evidence>
<dbReference type="EMBL" id="JADFTS010000009">
    <property type="protein sequence ID" value="KAF9589369.1"/>
    <property type="molecule type" value="Genomic_DNA"/>
</dbReference>
<protein>
    <recommendedName>
        <fullName evidence="8">Kinetochore protein NDC80</fullName>
    </recommendedName>
</protein>
<evidence type="ECO:0000256" key="3">
    <source>
        <dbReference type="ARBA" id="ARBA00022618"/>
    </source>
</evidence>
<dbReference type="PANTHER" id="PTHR46681">
    <property type="entry name" value="KINETOCHORE PROTEIN NDC80 HOMOLOG"/>
    <property type="match status" value="1"/>
</dbReference>
<keyword evidence="5" id="KW-0175">Coiled coil</keyword>
<dbReference type="Pfam" id="PF03801">
    <property type="entry name" value="Ndc80_HEC"/>
    <property type="match status" value="1"/>
</dbReference>
<organism evidence="11 12">
    <name type="scientific">Coptis chinensis</name>
    <dbReference type="NCBI Taxonomy" id="261450"/>
    <lineage>
        <taxon>Eukaryota</taxon>
        <taxon>Viridiplantae</taxon>
        <taxon>Streptophyta</taxon>
        <taxon>Embryophyta</taxon>
        <taxon>Tracheophyta</taxon>
        <taxon>Spermatophyta</taxon>
        <taxon>Magnoliopsida</taxon>
        <taxon>Ranunculales</taxon>
        <taxon>Ranunculaceae</taxon>
        <taxon>Coptidoideae</taxon>
        <taxon>Coptis</taxon>
    </lineage>
</organism>
<evidence type="ECO:0000256" key="6">
    <source>
        <dbReference type="ARBA" id="ARBA00023306"/>
    </source>
</evidence>
<evidence type="ECO:0000313" key="12">
    <source>
        <dbReference type="Proteomes" id="UP000631114"/>
    </source>
</evidence>
<dbReference type="GO" id="GO:0051315">
    <property type="term" value="P:attachment of mitotic spindle microtubules to kinetochore"/>
    <property type="evidence" value="ECO:0007669"/>
    <property type="project" value="UniProtKB-UniRule"/>
</dbReference>
<evidence type="ECO:0000256" key="1">
    <source>
        <dbReference type="ARBA" id="ARBA00007050"/>
    </source>
</evidence>
<dbReference type="InterPro" id="IPR055307">
    <property type="entry name" value="NDC80_plants"/>
</dbReference>
<dbReference type="InterPro" id="IPR038273">
    <property type="entry name" value="Ndc80_sf"/>
</dbReference>
<keyword evidence="8" id="KW-0539">Nucleus</keyword>
<dbReference type="PANTHER" id="PTHR46681:SF1">
    <property type="entry name" value="KINETOCHORE PROTEIN NDC80 HOMOLOG"/>
    <property type="match status" value="1"/>
</dbReference>
<keyword evidence="6 8" id="KW-0131">Cell cycle</keyword>
<dbReference type="GO" id="GO:0031262">
    <property type="term" value="C:Ndc80 complex"/>
    <property type="evidence" value="ECO:0007669"/>
    <property type="project" value="UniProtKB-UniRule"/>
</dbReference>
<name>A0A835GYX7_9MAGN</name>
<comment type="subcellular location">
    <subcellularLocation>
        <location evidence="8">Chromosome</location>
        <location evidence="8">Centromere</location>
        <location evidence="8">Kinetochore</location>
    </subcellularLocation>
    <subcellularLocation>
        <location evidence="8">Nucleus</location>
    </subcellularLocation>
</comment>
<feature type="domain" description="Kinetochore protein Ndc80 CH" evidence="10">
    <location>
        <begin position="56"/>
        <end position="128"/>
    </location>
</feature>
<sequence length="151" mass="16743">MSSNLSQFTTLVTFRDLLSRLNLKIKQETPSQYIVSSNRDSDASYGTNRPSSSLDQMSNVPPSTDITDIIRFLITQFDWPSNTGKLEEDLPSLLKFMMCPINLNKSALKALGTPHAWPSLLGVIIGLFKSRSTVIISGDDDFVVKLDAEIC</sequence>
<dbReference type="GO" id="GO:0051301">
    <property type="term" value="P:cell division"/>
    <property type="evidence" value="ECO:0007669"/>
    <property type="project" value="UniProtKB-UniRule"/>
</dbReference>
<dbReference type="Proteomes" id="UP000631114">
    <property type="component" value="Unassembled WGS sequence"/>
</dbReference>
<dbReference type="InterPro" id="IPR055260">
    <property type="entry name" value="Ndc80_CH"/>
</dbReference>
<dbReference type="OrthoDB" id="7459479at2759"/>